<dbReference type="GO" id="GO:0016301">
    <property type="term" value="F:kinase activity"/>
    <property type="evidence" value="ECO:0007669"/>
    <property type="project" value="InterPro"/>
</dbReference>
<dbReference type="KEGG" id="cex:CSE_02840"/>
<dbReference type="InterPro" id="IPR033913">
    <property type="entry name" value="MTH1175_dom"/>
</dbReference>
<dbReference type="Proteomes" id="UP000004793">
    <property type="component" value="Chromosome"/>
</dbReference>
<dbReference type="AlphaFoldDB" id="A0A7U6GDM7"/>
<gene>
    <name evidence="2" type="ordered locus">CSE_02840</name>
</gene>
<dbReference type="PANTHER" id="PTHR42983">
    <property type="entry name" value="DINITROGENASE IRON-MOLYBDENUM COFACTOR PROTEIN-RELATED"/>
    <property type="match status" value="1"/>
</dbReference>
<name>A0A7U6GDM7_CALEA</name>
<dbReference type="Pfam" id="PF02579">
    <property type="entry name" value="Nitro_FeMo-Co"/>
    <property type="match status" value="1"/>
</dbReference>
<dbReference type="InterPro" id="IPR002173">
    <property type="entry name" value="Carboh/pur_kinase_PfkB_CS"/>
</dbReference>
<dbReference type="Gene3D" id="3.30.420.130">
    <property type="entry name" value="Dinitrogenase iron-molybdenum cofactor biosynthesis domain"/>
    <property type="match status" value="1"/>
</dbReference>
<sequence>MIIAITSSGNTLDSMVDPRFGRCPYFIIGDPMQFKAIDNSGAGRQGGAGVNTAQFLIDEGVQILVSGNAGPNAEQALKSSVIRIITGVSGVVR</sequence>
<protein>
    <recommendedName>
        <fullName evidence="1">Dinitrogenase iron-molybdenum cofactor biosynthesis domain-containing protein</fullName>
    </recommendedName>
</protein>
<dbReference type="PROSITE" id="PS00583">
    <property type="entry name" value="PFKB_KINASES_1"/>
    <property type="match status" value="1"/>
</dbReference>
<dbReference type="InterPro" id="IPR036105">
    <property type="entry name" value="DiNase_FeMo-co_biosyn_sf"/>
</dbReference>
<evidence type="ECO:0000259" key="1">
    <source>
        <dbReference type="Pfam" id="PF02579"/>
    </source>
</evidence>
<feature type="domain" description="Dinitrogenase iron-molybdenum cofactor biosynthesis" evidence="1">
    <location>
        <begin position="13"/>
        <end position="91"/>
    </location>
</feature>
<dbReference type="InterPro" id="IPR003731">
    <property type="entry name" value="Di-Nase_FeMo-co_biosynth"/>
</dbReference>
<dbReference type="PANTHER" id="PTHR42983:SF1">
    <property type="entry name" value="IRON-MOLYBDENUM PROTEIN"/>
    <property type="match status" value="1"/>
</dbReference>
<evidence type="ECO:0000313" key="3">
    <source>
        <dbReference type="Proteomes" id="UP000004793"/>
    </source>
</evidence>
<evidence type="ECO:0000313" key="2">
    <source>
        <dbReference type="EMBL" id="BAL80410.1"/>
    </source>
</evidence>
<reference evidence="2 3" key="1">
    <citation type="submission" date="2011-01" db="EMBL/GenBank/DDBJ databases">
        <title>Whole genome sequence of Caldisericum exile AZM16c01.</title>
        <authorList>
            <person name="Narita-Yamada S."/>
            <person name="Kawakoshi A."/>
            <person name="Nakamura S."/>
            <person name="Sasagawa M."/>
            <person name="Fukada J."/>
            <person name="Sekine M."/>
            <person name="Kato Y."/>
            <person name="Fukai R."/>
            <person name="Sasaki K."/>
            <person name="Hanamaki A."/>
            <person name="Narita H."/>
            <person name="Konno Y."/>
            <person name="Mori K."/>
            <person name="Yamazaki S."/>
            <person name="Suzuki K."/>
            <person name="Fujita N."/>
        </authorList>
    </citation>
    <scope>NUCLEOTIDE SEQUENCE [LARGE SCALE GENOMIC DNA]</scope>
    <source>
        <strain evidence="3">DSM 21853 / NBRC 104410 / AZM16c01</strain>
    </source>
</reference>
<keyword evidence="3" id="KW-1185">Reference proteome</keyword>
<dbReference type="SUPFAM" id="SSF53146">
    <property type="entry name" value="Nitrogenase accessory factor-like"/>
    <property type="match status" value="1"/>
</dbReference>
<organism evidence="2 3">
    <name type="scientific">Caldisericum exile (strain DSM 21853 / NBRC 104410 / AZM16c01)</name>
    <dbReference type="NCBI Taxonomy" id="511051"/>
    <lineage>
        <taxon>Bacteria</taxon>
        <taxon>Pseudomonadati</taxon>
        <taxon>Caldisericota/Cryosericota group</taxon>
        <taxon>Caldisericota</taxon>
        <taxon>Caldisericia</taxon>
        <taxon>Caldisericales</taxon>
        <taxon>Caldisericaceae</taxon>
        <taxon>Caldisericum</taxon>
    </lineage>
</organism>
<dbReference type="RefSeq" id="WP_014452817.1">
    <property type="nucleotide sequence ID" value="NC_017096.1"/>
</dbReference>
<dbReference type="OrthoDB" id="9807451at2"/>
<proteinExistence type="predicted"/>
<accession>A0A7U6GDM7</accession>
<dbReference type="EMBL" id="AP012051">
    <property type="protein sequence ID" value="BAL80410.1"/>
    <property type="molecule type" value="Genomic_DNA"/>
</dbReference>
<dbReference type="CDD" id="cd00851">
    <property type="entry name" value="MTH1175"/>
    <property type="match status" value="1"/>
</dbReference>